<keyword evidence="2" id="KW-1185">Reference proteome</keyword>
<comment type="caution">
    <text evidence="1">The sequence shown here is derived from an EMBL/GenBank/DDBJ whole genome shotgun (WGS) entry which is preliminary data.</text>
</comment>
<evidence type="ECO:0000313" key="2">
    <source>
        <dbReference type="Proteomes" id="UP001380365"/>
    </source>
</evidence>
<dbReference type="Proteomes" id="UP001380365">
    <property type="component" value="Unassembled WGS sequence"/>
</dbReference>
<gene>
    <name evidence="1" type="ORF">WH159_13695</name>
</gene>
<protein>
    <recommendedName>
        <fullName evidence="3">VanZ-like domain-containing protein</fullName>
    </recommendedName>
</protein>
<reference evidence="1 2" key="1">
    <citation type="submission" date="2023-12" db="EMBL/GenBank/DDBJ databases">
        <title>Gut-associated functions are favored during microbiome assembly across C. elegans life.</title>
        <authorList>
            <person name="Zimmermann J."/>
        </authorList>
    </citation>
    <scope>NUCLEOTIDE SEQUENCE [LARGE SCALE GENOMIC DNA]</scope>
    <source>
        <strain evidence="1 2">JUb134</strain>
    </source>
</reference>
<accession>A0ABU8Q7S7</accession>
<dbReference type="EMBL" id="JBBGZA010000001">
    <property type="protein sequence ID" value="MEJ5095589.1"/>
    <property type="molecule type" value="Genomic_DNA"/>
</dbReference>
<evidence type="ECO:0000313" key="1">
    <source>
        <dbReference type="EMBL" id="MEJ5095589.1"/>
    </source>
</evidence>
<name>A0ABU8Q7S7_9SPHN</name>
<dbReference type="RefSeq" id="WP_132882181.1">
    <property type="nucleotide sequence ID" value="NZ_JBBGZA010000001.1"/>
</dbReference>
<sequence>MGLVELFEAAKDLVAPFGQVGRSIAHIHVGLALFIGCSLLTRRRMASGWPLLLLLVLEVLNEAADLVEGWPHLQSWRIRDTVGDFVNTMLWPLVLFVIARAQERAQATLPETTVSRDVAPAVGESDAGLY</sequence>
<evidence type="ECO:0008006" key="3">
    <source>
        <dbReference type="Google" id="ProtNLM"/>
    </source>
</evidence>
<proteinExistence type="predicted"/>
<organism evidence="1 2">
    <name type="scientific">Sphingomonas molluscorum</name>
    <dbReference type="NCBI Taxonomy" id="418184"/>
    <lineage>
        <taxon>Bacteria</taxon>
        <taxon>Pseudomonadati</taxon>
        <taxon>Pseudomonadota</taxon>
        <taxon>Alphaproteobacteria</taxon>
        <taxon>Sphingomonadales</taxon>
        <taxon>Sphingomonadaceae</taxon>
        <taxon>Sphingomonas</taxon>
    </lineage>
</organism>